<proteinExistence type="predicted"/>
<comment type="caution">
    <text evidence="1">The sequence shown here is derived from an EMBL/GenBank/DDBJ whole genome shotgun (WGS) entry which is preliminary data.</text>
</comment>
<evidence type="ECO:0000313" key="2">
    <source>
        <dbReference type="Proteomes" id="UP000242616"/>
    </source>
</evidence>
<dbReference type="RefSeq" id="WP_077198481.1">
    <property type="nucleotide sequence ID" value="NZ_LBFC01000021.1"/>
</dbReference>
<accession>A0ABX3IJZ2</accession>
<reference evidence="1 2" key="1">
    <citation type="submission" date="2015-06" db="EMBL/GenBank/DDBJ databases">
        <title>Genome sequencing of Thermotogales isolates from hydrothermal vents.</title>
        <authorList>
            <person name="Haverkamp T.H."/>
            <person name="Kublanov I.V."/>
            <person name="Nesbo C.L."/>
        </authorList>
    </citation>
    <scope>NUCLEOTIDE SEQUENCE [LARGE SCALE GENOMIC DNA]</scope>
    <source>
        <strain evidence="2">ik275mar</strain>
    </source>
</reference>
<protein>
    <submittedName>
        <fullName evidence="1">Uncharacterized protein</fullName>
    </submittedName>
</protein>
<keyword evidence="2" id="KW-1185">Reference proteome</keyword>
<evidence type="ECO:0000313" key="1">
    <source>
        <dbReference type="EMBL" id="ONN26968.1"/>
    </source>
</evidence>
<organism evidence="1 2">
    <name type="scientific">Thermosipho affectus</name>
    <dbReference type="NCBI Taxonomy" id="660294"/>
    <lineage>
        <taxon>Bacteria</taxon>
        <taxon>Thermotogati</taxon>
        <taxon>Thermotogota</taxon>
        <taxon>Thermotogae</taxon>
        <taxon>Thermotogales</taxon>
        <taxon>Fervidobacteriaceae</taxon>
        <taxon>Thermosipho</taxon>
    </lineage>
</organism>
<dbReference type="EMBL" id="LBFC01000021">
    <property type="protein sequence ID" value="ONN26968.1"/>
    <property type="molecule type" value="Genomic_DNA"/>
</dbReference>
<gene>
    <name evidence="1" type="ORF">XJ44_06650</name>
</gene>
<name>A0ABX3IJZ2_9BACT</name>
<dbReference type="Proteomes" id="UP000242616">
    <property type="component" value="Unassembled WGS sequence"/>
</dbReference>
<sequence length="167" mass="20058">MIFFNKKKKKNINFSICYIKNLESFKKIPKSLKYSDEVFFIISKDISENIFKKIKKMMKFKNYSIIYNNYVKLSKNIYQIKELNVKKLRNLENKRNILFSNNYMLAWEIAQMFPFYTIAVENNFLYFCTPIPLTKDASGFLLKKELEKDFIFNVKLDFKILKDILGG</sequence>